<reference evidence="1 2" key="1">
    <citation type="journal article" date="2007" name="Nat. Genet.">
        <title>Genomic analysis of Bartonella identifies type IV secretion systems as host adaptability factors.</title>
        <authorList>
            <person name="Saenz H.L."/>
            <person name="Engel P."/>
            <person name="Stoeckli M.C."/>
            <person name="Lanz C."/>
            <person name="Raddatz G."/>
            <person name="Vayssier-Taussat M."/>
            <person name="Birtles R."/>
            <person name="Schuster S.C."/>
            <person name="Dehio C."/>
        </authorList>
    </citation>
    <scope>NUCLEOTIDE SEQUENCE [LARGE SCALE GENOMIC DNA]</scope>
    <source>
        <strain evidence="2">DSM 28219 / CCUG 45778 / CIP 105476 / IBS 506</strain>
    </source>
</reference>
<proteinExistence type="predicted"/>
<evidence type="ECO:0000313" key="2">
    <source>
        <dbReference type="Proteomes" id="UP000001592"/>
    </source>
</evidence>
<dbReference type="InterPro" id="IPR010781">
    <property type="entry name" value="DUF1376"/>
</dbReference>
<name>A9IT73_BART1</name>
<dbReference type="RefSeq" id="WP_012231611.1">
    <property type="nucleotide sequence ID" value="NC_010161.1"/>
</dbReference>
<sequence length="125" mass="14200">MMSSNSNKVSFVKFSTDHFLKDLMGLKATEKAVYTTLVLLMNDRKAPLVNNASYLSSWCGCSIRTFQKTLETLISTDHITRLENGRLWHKSLAFDFETIDKASKNASKAALARWSKKREEAIHVN</sequence>
<dbReference type="KEGG" id="btr:BT_0994"/>
<dbReference type="EMBL" id="AM260525">
    <property type="protein sequence ID" value="CAK01390.1"/>
    <property type="molecule type" value="Genomic_DNA"/>
</dbReference>
<organism evidence="1 2">
    <name type="scientific">Bartonella tribocorum (strain DSM 28219 / CCUG 45778 / CIP 105476 / IBS 506)</name>
    <dbReference type="NCBI Taxonomy" id="382640"/>
    <lineage>
        <taxon>Bacteria</taxon>
        <taxon>Pseudomonadati</taxon>
        <taxon>Pseudomonadota</taxon>
        <taxon>Alphaproteobacteria</taxon>
        <taxon>Hyphomicrobiales</taxon>
        <taxon>Bartonellaceae</taxon>
        <taxon>Bartonella</taxon>
    </lineage>
</organism>
<dbReference type="Proteomes" id="UP000001592">
    <property type="component" value="Chromosome"/>
</dbReference>
<dbReference type="AlphaFoldDB" id="A9IT73"/>
<keyword evidence="2" id="KW-1185">Reference proteome</keyword>
<dbReference type="Pfam" id="PF07120">
    <property type="entry name" value="DUF1376"/>
    <property type="match status" value="1"/>
</dbReference>
<protein>
    <recommendedName>
        <fullName evidence="3">DUF1376 domain-containing protein</fullName>
    </recommendedName>
</protein>
<evidence type="ECO:0008006" key="3">
    <source>
        <dbReference type="Google" id="ProtNLM"/>
    </source>
</evidence>
<accession>A9IT73</accession>
<dbReference type="HOGENOM" id="CLU_062383_2_0_5"/>
<gene>
    <name evidence="1" type="ordered locus">BT_0994</name>
</gene>
<dbReference type="eggNOG" id="ENOG5030IX3">
    <property type="taxonomic scope" value="Bacteria"/>
</dbReference>
<evidence type="ECO:0000313" key="1">
    <source>
        <dbReference type="EMBL" id="CAK01390.1"/>
    </source>
</evidence>